<dbReference type="AlphaFoldDB" id="A0A0V1FCV3"/>
<comment type="caution">
    <text evidence="1">The sequence shown here is derived from an EMBL/GenBank/DDBJ whole genome shotgun (WGS) entry which is preliminary data.</text>
</comment>
<proteinExistence type="predicted"/>
<protein>
    <submittedName>
        <fullName evidence="1">Uncharacterized protein</fullName>
    </submittedName>
</protein>
<accession>A0A0V1FCV3</accession>
<sequence>MTSYQKFEVTRRCIFKRRNSSIKLMKLKIYGNLFILKLIAKKLCTMQMYDRNQILFVILSDVVTLLLEQIDGQLDHHKMRLYMLFTH</sequence>
<evidence type="ECO:0000313" key="1">
    <source>
        <dbReference type="EMBL" id="KRY83107.1"/>
    </source>
</evidence>
<name>A0A0V1FCV3_TRIPS</name>
<dbReference type="EMBL" id="JYDT01000150">
    <property type="protein sequence ID" value="KRY83107.1"/>
    <property type="molecule type" value="Genomic_DNA"/>
</dbReference>
<keyword evidence="2" id="KW-1185">Reference proteome</keyword>
<evidence type="ECO:0000313" key="2">
    <source>
        <dbReference type="Proteomes" id="UP000054995"/>
    </source>
</evidence>
<organism evidence="1 2">
    <name type="scientific">Trichinella pseudospiralis</name>
    <name type="common">Parasitic roundworm</name>
    <dbReference type="NCBI Taxonomy" id="6337"/>
    <lineage>
        <taxon>Eukaryota</taxon>
        <taxon>Metazoa</taxon>
        <taxon>Ecdysozoa</taxon>
        <taxon>Nematoda</taxon>
        <taxon>Enoplea</taxon>
        <taxon>Dorylaimia</taxon>
        <taxon>Trichinellida</taxon>
        <taxon>Trichinellidae</taxon>
        <taxon>Trichinella</taxon>
    </lineage>
</organism>
<gene>
    <name evidence="1" type="ORF">T4D_5780</name>
</gene>
<reference evidence="1 2" key="1">
    <citation type="submission" date="2015-01" db="EMBL/GenBank/DDBJ databases">
        <title>Evolution of Trichinella species and genotypes.</title>
        <authorList>
            <person name="Korhonen P.K."/>
            <person name="Edoardo P."/>
            <person name="Giuseppe L.R."/>
            <person name="Gasser R.B."/>
        </authorList>
    </citation>
    <scope>NUCLEOTIDE SEQUENCE [LARGE SCALE GENOMIC DNA]</scope>
    <source>
        <strain evidence="1">ISS470</strain>
    </source>
</reference>
<dbReference type="Proteomes" id="UP000054995">
    <property type="component" value="Unassembled WGS sequence"/>
</dbReference>